<evidence type="ECO:0000256" key="6">
    <source>
        <dbReference type="ARBA" id="ARBA00022679"/>
    </source>
</evidence>
<proteinExistence type="predicted"/>
<evidence type="ECO:0000313" key="15">
    <source>
        <dbReference type="EMBL" id="KAI8581952.1"/>
    </source>
</evidence>
<keyword evidence="9" id="KW-0805">Transcription regulation</keyword>
<keyword evidence="8" id="KW-0156">Chromatin regulator</keyword>
<dbReference type="RefSeq" id="XP_051446956.1">
    <property type="nucleotide sequence ID" value="XM_051587191.1"/>
</dbReference>
<sequence length="447" mass="50103">MSAENSNPPSVEQRDPQYFGYYAQLQHQQNMLQDTVRTSTYRSAILLNGPNCFKDKLVMDVGAGSGVLSYFAAQAGATKVYAVEASDMARKMKKLVDAASEPLSRNGFMKDKIEVINAKIEQPDLPIPKVDTIVSEPIGVLLFHERMLESFIHARDTYLKPGGALFPSKGVIFLAPFTDAGLWTETIGKARFWQQDSFYGIDLNSLYQDAKDEMFGMPVVGHFDPQSLLSAPTAFDGYDVDFSTVSVKELQDMTIPFRWVSNYTGIMHGVAGWFDLLFAPPPYNTNNAQEDPNVPSTVLEMSTGPAAERTHWQQVRFLFKEPLAVNANQVVRGWMRCIVNDMRSYTIYVEAVVGDEGGLVELSDSTNIATDRKFVEDSVHAHPLRRRGMWELQEQTYNYSYSPGMVPQESKPEYMCLYEPEGNMVIDMEGTTPAPDASNSNYINFVN</sequence>
<dbReference type="InterPro" id="IPR029063">
    <property type="entry name" value="SAM-dependent_MTases_sf"/>
</dbReference>
<dbReference type="GO" id="GO:0070611">
    <property type="term" value="F:histone H3R2 methyltransferase activity"/>
    <property type="evidence" value="ECO:0007669"/>
    <property type="project" value="TreeGrafter"/>
</dbReference>
<evidence type="ECO:0000256" key="2">
    <source>
        <dbReference type="ARBA" id="ARBA00004496"/>
    </source>
</evidence>
<evidence type="ECO:0000256" key="11">
    <source>
        <dbReference type="ARBA" id="ARBA00023242"/>
    </source>
</evidence>
<keyword evidence="10" id="KW-0804">Transcription</keyword>
<evidence type="ECO:0000256" key="5">
    <source>
        <dbReference type="ARBA" id="ARBA00022603"/>
    </source>
</evidence>
<keyword evidence="11" id="KW-0539">Nucleus</keyword>
<evidence type="ECO:0000256" key="12">
    <source>
        <dbReference type="ARBA" id="ARBA00049086"/>
    </source>
</evidence>
<dbReference type="AlphaFoldDB" id="A0AAD5EEP2"/>
<keyword evidence="6 13" id="KW-0808">Transferase</keyword>
<reference evidence="15" key="1">
    <citation type="submission" date="2021-06" db="EMBL/GenBank/DDBJ databases">
        <authorList>
            <consortium name="DOE Joint Genome Institute"/>
            <person name="Mondo S.J."/>
            <person name="Amses K.R."/>
            <person name="Simmons D.R."/>
            <person name="Longcore J.E."/>
            <person name="Seto K."/>
            <person name="Alves G.H."/>
            <person name="Bonds A.E."/>
            <person name="Quandt C.A."/>
            <person name="Davis W.J."/>
            <person name="Chang Y."/>
            <person name="Letcher P.M."/>
            <person name="Powell M.J."/>
            <person name="Kuo A."/>
            <person name="Labutti K."/>
            <person name="Pangilinan J."/>
            <person name="Andreopoulos W."/>
            <person name="Tritt A."/>
            <person name="Riley R."/>
            <person name="Hundley H."/>
            <person name="Johnson J."/>
            <person name="Lipzen A."/>
            <person name="Barry K."/>
            <person name="Berbee M.L."/>
            <person name="Buchler N.E."/>
            <person name="Grigoriev I.V."/>
            <person name="Spatafora J.W."/>
            <person name="Stajich J.E."/>
            <person name="James T.Y."/>
        </authorList>
    </citation>
    <scope>NUCLEOTIDE SEQUENCE</scope>
    <source>
        <strain evidence="15">AG</strain>
    </source>
</reference>
<dbReference type="Proteomes" id="UP001206595">
    <property type="component" value="Unassembled WGS sequence"/>
</dbReference>
<evidence type="ECO:0000256" key="3">
    <source>
        <dbReference type="ARBA" id="ARBA00011925"/>
    </source>
</evidence>
<dbReference type="PROSITE" id="PS51678">
    <property type="entry name" value="SAM_MT_PRMT"/>
    <property type="match status" value="1"/>
</dbReference>
<evidence type="ECO:0000256" key="7">
    <source>
        <dbReference type="ARBA" id="ARBA00022691"/>
    </source>
</evidence>
<evidence type="ECO:0000256" key="4">
    <source>
        <dbReference type="ARBA" id="ARBA00022490"/>
    </source>
</evidence>
<dbReference type="CDD" id="cd02440">
    <property type="entry name" value="AdoMet_MTases"/>
    <property type="match status" value="1"/>
</dbReference>
<keyword evidence="4" id="KW-0963">Cytoplasm</keyword>
<dbReference type="InterPro" id="IPR055135">
    <property type="entry name" value="PRMT_dom"/>
</dbReference>
<evidence type="ECO:0000259" key="14">
    <source>
        <dbReference type="Pfam" id="PF22528"/>
    </source>
</evidence>
<dbReference type="EC" id="2.1.1.319" evidence="3"/>
<dbReference type="Gene3D" id="3.40.50.150">
    <property type="entry name" value="Vaccinia Virus protein VP39"/>
    <property type="match status" value="1"/>
</dbReference>
<dbReference type="GO" id="GO:0005634">
    <property type="term" value="C:nucleus"/>
    <property type="evidence" value="ECO:0007669"/>
    <property type="project" value="UniProtKB-SubCell"/>
</dbReference>
<dbReference type="Gene3D" id="2.70.160.11">
    <property type="entry name" value="Hnrnp arginine n-methyltransferase1"/>
    <property type="match status" value="1"/>
</dbReference>
<dbReference type="PANTHER" id="PTHR11006:SF10">
    <property type="entry name" value="HISTONE-ARGININE METHYLTRANSFERASE CARMER-RELATED"/>
    <property type="match status" value="1"/>
</dbReference>
<keyword evidence="16" id="KW-1185">Reference proteome</keyword>
<reference evidence="15" key="2">
    <citation type="journal article" date="2022" name="Proc. Natl. Acad. Sci. U.S.A.">
        <title>Diploid-dominant life cycles characterize the early evolution of Fungi.</title>
        <authorList>
            <person name="Amses K.R."/>
            <person name="Simmons D.R."/>
            <person name="Longcore J.E."/>
            <person name="Mondo S.J."/>
            <person name="Seto K."/>
            <person name="Jeronimo G.H."/>
            <person name="Bonds A.E."/>
            <person name="Quandt C.A."/>
            <person name="Davis W.J."/>
            <person name="Chang Y."/>
            <person name="Federici B.A."/>
            <person name="Kuo A."/>
            <person name="LaButti K."/>
            <person name="Pangilinan J."/>
            <person name="Andreopoulos W."/>
            <person name="Tritt A."/>
            <person name="Riley R."/>
            <person name="Hundley H."/>
            <person name="Johnson J."/>
            <person name="Lipzen A."/>
            <person name="Barry K."/>
            <person name="Lang B.F."/>
            <person name="Cuomo C.A."/>
            <person name="Buchler N.E."/>
            <person name="Grigoriev I.V."/>
            <person name="Spatafora J.W."/>
            <person name="Stajich J.E."/>
            <person name="James T.Y."/>
        </authorList>
    </citation>
    <scope>NUCLEOTIDE SEQUENCE</scope>
    <source>
        <strain evidence="15">AG</strain>
    </source>
</reference>
<keyword evidence="5 13" id="KW-0489">Methyltransferase</keyword>
<dbReference type="PANTHER" id="PTHR11006">
    <property type="entry name" value="PROTEIN ARGININE N-METHYLTRANSFERASE"/>
    <property type="match status" value="1"/>
</dbReference>
<evidence type="ECO:0000256" key="9">
    <source>
        <dbReference type="ARBA" id="ARBA00023015"/>
    </source>
</evidence>
<comment type="caution">
    <text evidence="15">The sequence shown here is derived from an EMBL/GenBank/DDBJ whole genome shotgun (WGS) entry which is preliminary data.</text>
</comment>
<organism evidence="15 16">
    <name type="scientific">Umbelopsis ramanniana AG</name>
    <dbReference type="NCBI Taxonomy" id="1314678"/>
    <lineage>
        <taxon>Eukaryota</taxon>
        <taxon>Fungi</taxon>
        <taxon>Fungi incertae sedis</taxon>
        <taxon>Mucoromycota</taxon>
        <taxon>Mucoromycotina</taxon>
        <taxon>Umbelopsidomycetes</taxon>
        <taxon>Umbelopsidales</taxon>
        <taxon>Umbelopsidaceae</taxon>
        <taxon>Umbelopsis</taxon>
    </lineage>
</organism>
<evidence type="ECO:0000313" key="16">
    <source>
        <dbReference type="Proteomes" id="UP001206595"/>
    </source>
</evidence>
<dbReference type="EMBL" id="MU620903">
    <property type="protein sequence ID" value="KAI8581952.1"/>
    <property type="molecule type" value="Genomic_DNA"/>
</dbReference>
<dbReference type="GO" id="GO:0005737">
    <property type="term" value="C:cytoplasm"/>
    <property type="evidence" value="ECO:0007669"/>
    <property type="project" value="UniProtKB-SubCell"/>
</dbReference>
<name>A0AAD5EEP2_UMBRA</name>
<dbReference type="Pfam" id="PF06325">
    <property type="entry name" value="PrmA"/>
    <property type="match status" value="1"/>
</dbReference>
<keyword evidence="7 13" id="KW-0949">S-adenosyl-L-methionine</keyword>
<dbReference type="SUPFAM" id="SSF53335">
    <property type="entry name" value="S-adenosyl-L-methionine-dependent methyltransferases"/>
    <property type="match status" value="1"/>
</dbReference>
<dbReference type="GO" id="GO:0032259">
    <property type="term" value="P:methylation"/>
    <property type="evidence" value="ECO:0007669"/>
    <property type="project" value="UniProtKB-KW"/>
</dbReference>
<protein>
    <recommendedName>
        <fullName evidence="3">type I protein arginine methyltransferase</fullName>
        <ecNumber evidence="3">2.1.1.319</ecNumber>
    </recommendedName>
</protein>
<gene>
    <name evidence="15" type="ORF">K450DRAFT_230070</name>
</gene>
<dbReference type="GeneID" id="75912538"/>
<dbReference type="Pfam" id="PF22528">
    <property type="entry name" value="PRMT_C"/>
    <property type="match status" value="1"/>
</dbReference>
<dbReference type="InterPro" id="IPR025799">
    <property type="entry name" value="Arg_MeTrfase"/>
</dbReference>
<accession>A0AAD5EEP2</accession>
<comment type="subcellular location">
    <subcellularLocation>
        <location evidence="2">Cytoplasm</location>
    </subcellularLocation>
    <subcellularLocation>
        <location evidence="1">Nucleus</location>
    </subcellularLocation>
</comment>
<evidence type="ECO:0000256" key="10">
    <source>
        <dbReference type="ARBA" id="ARBA00023163"/>
    </source>
</evidence>
<dbReference type="GO" id="GO:0035242">
    <property type="term" value="F:protein-arginine omega-N asymmetric methyltransferase activity"/>
    <property type="evidence" value="ECO:0007669"/>
    <property type="project" value="UniProtKB-EC"/>
</dbReference>
<evidence type="ECO:0000256" key="13">
    <source>
        <dbReference type="PROSITE-ProRule" id="PRU01015"/>
    </source>
</evidence>
<comment type="catalytic activity">
    <reaction evidence="12">
        <text>L-arginyl-[protein] + 2 S-adenosyl-L-methionine = N(omega),N(omega)-dimethyl-L-arginyl-[protein] + 2 S-adenosyl-L-homocysteine + 2 H(+)</text>
        <dbReference type="Rhea" id="RHEA:48096"/>
        <dbReference type="Rhea" id="RHEA-COMP:10532"/>
        <dbReference type="Rhea" id="RHEA-COMP:11991"/>
        <dbReference type="ChEBI" id="CHEBI:15378"/>
        <dbReference type="ChEBI" id="CHEBI:29965"/>
        <dbReference type="ChEBI" id="CHEBI:57856"/>
        <dbReference type="ChEBI" id="CHEBI:59789"/>
        <dbReference type="ChEBI" id="CHEBI:61897"/>
        <dbReference type="EC" id="2.1.1.319"/>
    </reaction>
</comment>
<evidence type="ECO:0000256" key="1">
    <source>
        <dbReference type="ARBA" id="ARBA00004123"/>
    </source>
</evidence>
<evidence type="ECO:0000256" key="8">
    <source>
        <dbReference type="ARBA" id="ARBA00022853"/>
    </source>
</evidence>
<feature type="domain" description="Protein arginine N-methyltransferase" evidence="14">
    <location>
        <begin position="170"/>
        <end position="341"/>
    </location>
</feature>